<dbReference type="PANTHER" id="PTHR33909">
    <property type="entry name" value="SEC TRANSLOCON ACCESSORY COMPLEX SUBUNIT YAJC"/>
    <property type="match status" value="1"/>
</dbReference>
<evidence type="ECO:0000256" key="7">
    <source>
        <dbReference type="ARBA" id="ARBA00022989"/>
    </source>
</evidence>
<keyword evidence="9 10" id="KW-0472">Membrane</keyword>
<evidence type="ECO:0000256" key="10">
    <source>
        <dbReference type="SAM" id="Phobius"/>
    </source>
</evidence>
<evidence type="ECO:0000256" key="5">
    <source>
        <dbReference type="ARBA" id="ARBA00022692"/>
    </source>
</evidence>
<dbReference type="Pfam" id="PF02699">
    <property type="entry name" value="YajC"/>
    <property type="match status" value="1"/>
</dbReference>
<organism evidence="11 12">
    <name type="scientific">candidate division TA06 bacterium</name>
    <dbReference type="NCBI Taxonomy" id="2250710"/>
    <lineage>
        <taxon>Bacteria</taxon>
        <taxon>Bacteria division TA06</taxon>
    </lineage>
</organism>
<evidence type="ECO:0000313" key="12">
    <source>
        <dbReference type="Proteomes" id="UP000315525"/>
    </source>
</evidence>
<sequence>MIGTAYAMAPGGGQTGGSSGLIGLLPFILMFLVLYFLLIFPQQRKQKKHLEMMSQLKKGDRVVTSGGLHGSIVGFKDRVVIMKVDEKVKVEVEKSAITGVRRMEEDTGR</sequence>
<evidence type="ECO:0000256" key="1">
    <source>
        <dbReference type="ARBA" id="ARBA00004162"/>
    </source>
</evidence>
<dbReference type="PRINTS" id="PR01853">
    <property type="entry name" value="YAJCTRNLCASE"/>
</dbReference>
<name>A0A523UTR8_UNCT6</name>
<keyword evidence="7 10" id="KW-1133">Transmembrane helix</keyword>
<evidence type="ECO:0000256" key="9">
    <source>
        <dbReference type="ARBA" id="ARBA00023136"/>
    </source>
</evidence>
<comment type="caution">
    <text evidence="11">The sequence shown here is derived from an EMBL/GenBank/DDBJ whole genome shotgun (WGS) entry which is preliminary data.</text>
</comment>
<evidence type="ECO:0000256" key="2">
    <source>
        <dbReference type="ARBA" id="ARBA00006742"/>
    </source>
</evidence>
<evidence type="ECO:0000256" key="6">
    <source>
        <dbReference type="ARBA" id="ARBA00022927"/>
    </source>
</evidence>
<dbReference type="PANTHER" id="PTHR33909:SF1">
    <property type="entry name" value="SEC TRANSLOCON ACCESSORY COMPLEX SUBUNIT YAJC"/>
    <property type="match status" value="1"/>
</dbReference>
<keyword evidence="5 10" id="KW-0812">Transmembrane</keyword>
<evidence type="ECO:0000256" key="8">
    <source>
        <dbReference type="ARBA" id="ARBA00023010"/>
    </source>
</evidence>
<proteinExistence type="inferred from homology"/>
<keyword evidence="8" id="KW-0811">Translocation</keyword>
<keyword evidence="6" id="KW-0653">Protein transport</keyword>
<dbReference type="SMART" id="SM01323">
    <property type="entry name" value="YajC"/>
    <property type="match status" value="1"/>
</dbReference>
<reference evidence="11 12" key="1">
    <citation type="submission" date="2019-03" db="EMBL/GenBank/DDBJ databases">
        <title>Metabolic potential of uncultured bacteria and archaea associated with petroleum seepage in deep-sea sediments.</title>
        <authorList>
            <person name="Dong X."/>
            <person name="Hubert C."/>
        </authorList>
    </citation>
    <scope>NUCLEOTIDE SEQUENCE [LARGE SCALE GENOMIC DNA]</scope>
    <source>
        <strain evidence="11">E44_bin18</strain>
    </source>
</reference>
<keyword evidence="3" id="KW-0813">Transport</keyword>
<gene>
    <name evidence="11" type="primary">yajC</name>
    <name evidence="11" type="ORF">E3J62_06875</name>
</gene>
<dbReference type="GO" id="GO:0015031">
    <property type="term" value="P:protein transport"/>
    <property type="evidence" value="ECO:0007669"/>
    <property type="project" value="UniProtKB-KW"/>
</dbReference>
<comment type="subcellular location">
    <subcellularLocation>
        <location evidence="1">Cell membrane</location>
        <topology evidence="1">Single-pass membrane protein</topology>
    </subcellularLocation>
</comment>
<comment type="similarity">
    <text evidence="2">Belongs to the YajC family.</text>
</comment>
<dbReference type="Proteomes" id="UP000315525">
    <property type="component" value="Unassembled WGS sequence"/>
</dbReference>
<feature type="transmembrane region" description="Helical" evidence="10">
    <location>
        <begin position="20"/>
        <end position="40"/>
    </location>
</feature>
<keyword evidence="4" id="KW-1003">Cell membrane</keyword>
<dbReference type="GO" id="GO:0005886">
    <property type="term" value="C:plasma membrane"/>
    <property type="evidence" value="ECO:0007669"/>
    <property type="project" value="UniProtKB-SubCell"/>
</dbReference>
<evidence type="ECO:0000313" key="11">
    <source>
        <dbReference type="EMBL" id="TET45671.1"/>
    </source>
</evidence>
<dbReference type="InterPro" id="IPR003849">
    <property type="entry name" value="Preprotein_translocase_YajC"/>
</dbReference>
<dbReference type="NCBIfam" id="TIGR00739">
    <property type="entry name" value="yajC"/>
    <property type="match status" value="1"/>
</dbReference>
<evidence type="ECO:0000256" key="4">
    <source>
        <dbReference type="ARBA" id="ARBA00022475"/>
    </source>
</evidence>
<protein>
    <submittedName>
        <fullName evidence="11">Preprotein translocase subunit YajC</fullName>
    </submittedName>
</protein>
<accession>A0A523UTR8</accession>
<dbReference type="AlphaFoldDB" id="A0A523UTR8"/>
<evidence type="ECO:0000256" key="3">
    <source>
        <dbReference type="ARBA" id="ARBA00022448"/>
    </source>
</evidence>
<dbReference type="EMBL" id="SOJN01000078">
    <property type="protein sequence ID" value="TET45671.1"/>
    <property type="molecule type" value="Genomic_DNA"/>
</dbReference>